<dbReference type="AlphaFoldDB" id="A0A5B8CTC2"/>
<dbReference type="RefSeq" id="WP_140003489.1">
    <property type="nucleotide sequence ID" value="NZ_CP040946.1"/>
</dbReference>
<dbReference type="EMBL" id="CP040946">
    <property type="protein sequence ID" value="QDC44155.1"/>
    <property type="molecule type" value="Genomic_DNA"/>
</dbReference>
<dbReference type="InterPro" id="IPR004089">
    <property type="entry name" value="MCPsignal_dom"/>
</dbReference>
<comment type="similarity">
    <text evidence="3">Belongs to the methyl-accepting chemotaxis (MCP) protein family.</text>
</comment>
<evidence type="ECO:0000256" key="2">
    <source>
        <dbReference type="ARBA" id="ARBA00022481"/>
    </source>
</evidence>
<dbReference type="InterPro" id="IPR025991">
    <property type="entry name" value="Chemoreceptor_zinc-bind_dom"/>
</dbReference>
<keyword evidence="5" id="KW-0175">Coiled coil</keyword>
<comment type="subcellular location">
    <subcellularLocation>
        <location evidence="1">Membrane</location>
    </subcellularLocation>
</comment>
<dbReference type="Gene3D" id="1.20.120.30">
    <property type="entry name" value="Aspartate receptor, ligand-binding domain"/>
    <property type="match status" value="1"/>
</dbReference>
<dbReference type="KEGG" id="mmec:FIU01_06230"/>
<accession>A0A5B8CTC2</accession>
<dbReference type="CDD" id="cd17529">
    <property type="entry name" value="HAMP_I"/>
    <property type="match status" value="1"/>
</dbReference>
<dbReference type="SMART" id="SM00304">
    <property type="entry name" value="HAMP"/>
    <property type="match status" value="3"/>
</dbReference>
<evidence type="ECO:0000313" key="9">
    <source>
        <dbReference type="EMBL" id="QDC44155.1"/>
    </source>
</evidence>
<dbReference type="OrthoDB" id="8530258at2"/>
<dbReference type="GO" id="GO:0007165">
    <property type="term" value="P:signal transduction"/>
    <property type="evidence" value="ECO:0007669"/>
    <property type="project" value="UniProtKB-KW"/>
</dbReference>
<feature type="coiled-coil region" evidence="5">
    <location>
        <begin position="601"/>
        <end position="638"/>
    </location>
</feature>
<dbReference type="Pfam" id="PF13682">
    <property type="entry name" value="CZB"/>
    <property type="match status" value="1"/>
</dbReference>
<dbReference type="CDD" id="cd11386">
    <property type="entry name" value="MCP_signal"/>
    <property type="match status" value="1"/>
</dbReference>
<gene>
    <name evidence="9" type="ORF">FIU01_06230</name>
</gene>
<keyword evidence="10" id="KW-1185">Reference proteome</keyword>
<dbReference type="CDD" id="cd17527">
    <property type="entry name" value="HAMP_II"/>
    <property type="match status" value="2"/>
</dbReference>
<protein>
    <submittedName>
        <fullName evidence="9">Chemotaxis protein</fullName>
    </submittedName>
</protein>
<dbReference type="FunFam" id="1.10.287.950:FF:000001">
    <property type="entry name" value="Methyl-accepting chemotaxis sensory transducer"/>
    <property type="match status" value="1"/>
</dbReference>
<dbReference type="CDD" id="cd17528">
    <property type="entry name" value="HAMP_III"/>
    <property type="match status" value="2"/>
</dbReference>
<dbReference type="InterPro" id="IPR041395">
    <property type="entry name" value="McpB_HAMP_3rd"/>
</dbReference>
<dbReference type="PANTHER" id="PTHR43531:SF14">
    <property type="entry name" value="METHYL-ACCEPTING CHEMOTAXIS PROTEIN I-RELATED"/>
    <property type="match status" value="1"/>
</dbReference>
<dbReference type="PANTHER" id="PTHR43531">
    <property type="entry name" value="PROTEIN ICFG"/>
    <property type="match status" value="1"/>
</dbReference>
<name>A0A5B8CTC2_9PROT</name>
<dbReference type="PROSITE" id="PS50111">
    <property type="entry name" value="CHEMOTAXIS_TRANSDUC_2"/>
    <property type="match status" value="1"/>
</dbReference>
<evidence type="ECO:0000313" key="10">
    <source>
        <dbReference type="Proteomes" id="UP000311008"/>
    </source>
</evidence>
<dbReference type="Gene3D" id="1.10.287.950">
    <property type="entry name" value="Methyl-accepting chemotaxis protein"/>
    <property type="match status" value="1"/>
</dbReference>
<reference evidence="10" key="1">
    <citation type="journal article" date="2019" name="ISME J.">
        <title>Evolution in action: habitat transition from sediment to the pelagial leads to genome streamlining in Methylophilaceae.</title>
        <authorList>
            <person name="Salcher M."/>
            <person name="Schaefle D."/>
            <person name="Kaspar M."/>
            <person name="Neuenschwander S.M."/>
            <person name="Ghai R."/>
        </authorList>
    </citation>
    <scope>NUCLEOTIDE SEQUENCE [LARGE SCALE GENOMIC DNA]</scope>
    <source>
        <strain evidence="10">MMS-M-51</strain>
    </source>
</reference>
<evidence type="ECO:0000256" key="1">
    <source>
        <dbReference type="ARBA" id="ARBA00004370"/>
    </source>
</evidence>
<sequence length="1011" mass="109434">MTIAKRMYLLIATCALALVILIGVTLSEIIKVFETTNQANVNIIPSILELSKAENYYQRLRLNVLRHVNATTPAEKEKLSGQIQERKAVVDEAIKKYEALIVDSQDRAMLNAEKIMFNQYFEQMANVIRLSDAGAPEAALTLKEVDKLAIQITDKLDEHMVFNQNTGLAMAEHAASIKTSAVWQSAIIALLCLGAIITLGMMITKRLRAQLGVEPDELSQIARNLVEGNLNQKITLAANDKTSVASSIVSLQRTLDGLVQSLNYVSQQHDEGDIDCTVDQTRFKGGYAEMAAGINKMVAGHIAMNRSAIEVVKAFGEGNLNVPLEQFPGKKAFVNQAIEQVRTNIKALVSDVNALAHGAVSGNLSARADASKYHGDFSLIVQGMNNTLDALITPLNLTARYIDDIAKGDIPAKITNEYQGDFNTIKNNLNQCIDAINALISEMNHMSSEHDIGEIDVRIDTSKFQGAYQVMAIGVNDMVAEHINTKKKAIACVSSLGEGDFDAPLESFPRKKAFINVSIEHIRQNLKALNEDTLMLAEASKEGRITVRADAARHPGGFRDIIQGFNDTLDLIVEPIIAVTEAVETITTAANEISSGNSDLSARTEQQASSLEETAASMEELASTVKQNAENAKQANQLALTASGVAVKGGEVVNEVVATMSAINESAKKIEDIISVIDGIAFQTNILALNAAVEAARAGEQGRGFAVVAGEVRNLAQRSASAAKEIKELITDSVNKTTEGTKLVENAGNTMEEVVSSVQRVADIISEISAASNEQTTGIDQVNQAVTSMDETTQQNAALVEEAAAAAESLVDQANQLGAVISQFKLEGRGHQPVNRGNRATHTTTFRTESNVGQRSTEAPSKKFSLDDANAAHAKWKTRLIDYMNGREREPINPVEAASDHKCELGQWIYGEGKQQHGHRKEYRELKEAHAHFHQSVGEIVSCVAQRKIDKAKFLLGGDFARKSKQTHAAIDQLSRLIAGSGHGHSPPLVRPAMSGAFKKTGTDDGDWETF</sequence>
<organism evidence="9 10">
    <name type="scientific">Methylophilus medardicus</name>
    <dbReference type="NCBI Taxonomy" id="2588534"/>
    <lineage>
        <taxon>Bacteria</taxon>
        <taxon>Pseudomonadati</taxon>
        <taxon>Pseudomonadota</taxon>
        <taxon>Betaproteobacteria</taxon>
        <taxon>Nitrosomonadales</taxon>
        <taxon>Methylophilaceae</taxon>
        <taxon>Methylophilus</taxon>
    </lineage>
</organism>
<dbReference type="GO" id="GO:0005886">
    <property type="term" value="C:plasma membrane"/>
    <property type="evidence" value="ECO:0007669"/>
    <property type="project" value="TreeGrafter"/>
</dbReference>
<dbReference type="Proteomes" id="UP000311008">
    <property type="component" value="Chromosome"/>
</dbReference>
<dbReference type="InterPro" id="IPR003660">
    <property type="entry name" value="HAMP_dom"/>
</dbReference>
<evidence type="ECO:0000256" key="4">
    <source>
        <dbReference type="PROSITE-ProRule" id="PRU00284"/>
    </source>
</evidence>
<dbReference type="InterPro" id="IPR024478">
    <property type="entry name" value="HlyB_4HB_MCP"/>
</dbReference>
<proteinExistence type="inferred from homology"/>
<feature type="region of interest" description="Disordered" evidence="6">
    <location>
        <begin position="982"/>
        <end position="1011"/>
    </location>
</feature>
<dbReference type="PROSITE" id="PS50885">
    <property type="entry name" value="HAMP"/>
    <property type="match status" value="1"/>
</dbReference>
<feature type="domain" description="Methyl-accepting transducer" evidence="7">
    <location>
        <begin position="582"/>
        <end position="811"/>
    </location>
</feature>
<feature type="domain" description="HAMP" evidence="8">
    <location>
        <begin position="389"/>
        <end position="441"/>
    </location>
</feature>
<dbReference type="Pfam" id="PF18575">
    <property type="entry name" value="HAMP_N3"/>
    <property type="match status" value="2"/>
</dbReference>
<dbReference type="Pfam" id="PF12729">
    <property type="entry name" value="4HB_MCP_1"/>
    <property type="match status" value="1"/>
</dbReference>
<dbReference type="GO" id="GO:0006935">
    <property type="term" value="P:chemotaxis"/>
    <property type="evidence" value="ECO:0007669"/>
    <property type="project" value="TreeGrafter"/>
</dbReference>
<dbReference type="Pfam" id="PF18947">
    <property type="entry name" value="HAMP_2"/>
    <property type="match status" value="2"/>
</dbReference>
<dbReference type="Pfam" id="PF00015">
    <property type="entry name" value="MCPsignal"/>
    <property type="match status" value="1"/>
</dbReference>
<keyword evidence="4" id="KW-0807">Transducer</keyword>
<dbReference type="Gene3D" id="1.20.120.1530">
    <property type="match status" value="3"/>
</dbReference>
<evidence type="ECO:0000256" key="6">
    <source>
        <dbReference type="SAM" id="MobiDB-lite"/>
    </source>
</evidence>
<dbReference type="GO" id="GO:0004888">
    <property type="term" value="F:transmembrane signaling receptor activity"/>
    <property type="evidence" value="ECO:0007669"/>
    <property type="project" value="TreeGrafter"/>
</dbReference>
<keyword evidence="2" id="KW-0488">Methylation</keyword>
<evidence type="ECO:0000256" key="5">
    <source>
        <dbReference type="SAM" id="Coils"/>
    </source>
</evidence>
<evidence type="ECO:0000256" key="3">
    <source>
        <dbReference type="ARBA" id="ARBA00029447"/>
    </source>
</evidence>
<dbReference type="InterPro" id="IPR051310">
    <property type="entry name" value="MCP_chemotaxis"/>
</dbReference>
<evidence type="ECO:0000259" key="7">
    <source>
        <dbReference type="PROSITE" id="PS50111"/>
    </source>
</evidence>
<dbReference type="SMART" id="SM00283">
    <property type="entry name" value="MA"/>
    <property type="match status" value="1"/>
</dbReference>
<evidence type="ECO:0000259" key="8">
    <source>
        <dbReference type="PROSITE" id="PS50885"/>
    </source>
</evidence>
<dbReference type="SUPFAM" id="SSF58104">
    <property type="entry name" value="Methyl-accepting chemotaxis protein (MCP) signaling domain"/>
    <property type="match status" value="1"/>
</dbReference>